<feature type="compositionally biased region" description="Basic and acidic residues" evidence="3">
    <location>
        <begin position="33"/>
        <end position="45"/>
    </location>
</feature>
<dbReference type="InterPro" id="IPR050109">
    <property type="entry name" value="HTH-type_TetR-like_transc_reg"/>
</dbReference>
<keyword evidence="6" id="KW-1185">Reference proteome</keyword>
<gene>
    <name evidence="5" type="ORF">ACFQ34_31305</name>
</gene>
<dbReference type="PROSITE" id="PS50977">
    <property type="entry name" value="HTH_TETR_2"/>
    <property type="match status" value="2"/>
</dbReference>
<dbReference type="InterPro" id="IPR001647">
    <property type="entry name" value="HTH_TetR"/>
</dbReference>
<dbReference type="Gene3D" id="1.10.10.60">
    <property type="entry name" value="Homeodomain-like"/>
    <property type="match status" value="1"/>
</dbReference>
<evidence type="ECO:0000256" key="2">
    <source>
        <dbReference type="PROSITE-ProRule" id="PRU00335"/>
    </source>
</evidence>
<feature type="region of interest" description="Disordered" evidence="3">
    <location>
        <begin position="23"/>
        <end position="63"/>
    </location>
</feature>
<protein>
    <submittedName>
        <fullName evidence="5">TetR/AcrR family transcriptional regulator</fullName>
    </submittedName>
</protein>
<dbReference type="PANTHER" id="PTHR30055:SF237">
    <property type="entry name" value="TRANSCRIPTIONAL REPRESSOR MCE3R"/>
    <property type="match status" value="1"/>
</dbReference>
<feature type="domain" description="HTH tetR-type" evidence="4">
    <location>
        <begin position="60"/>
        <end position="120"/>
    </location>
</feature>
<proteinExistence type="predicted"/>
<dbReference type="EMBL" id="JBHTMB010000310">
    <property type="protein sequence ID" value="MFD1237794.1"/>
    <property type="molecule type" value="Genomic_DNA"/>
</dbReference>
<evidence type="ECO:0000256" key="1">
    <source>
        <dbReference type="ARBA" id="ARBA00023125"/>
    </source>
</evidence>
<accession>A0ABW3VTY9</accession>
<keyword evidence="1 2" id="KW-0238">DNA-binding</keyword>
<sequence>MPHRRVGPEAKCRGRRPRTLRYDCAHHARSRPRRGEFDARGRESVRSAAARGDSPARRPRDRGSQIAAIASELFAERGYQSVKMEDIAESAGITPRAIYRHYENKQALLAHVVLGEQMPVIQVVERLSTDSAATPVPERLRALVEVSLDNRRLSVLWQREARHLTGEDFTLVRERTKMLANQYVPLFIAPERSDLDDDTALLRAWTIGSISSSAAYFESTMPRAQLVEELVGAAHRVVVAEPAERSAHPRAGAVRRTPGSRREQLIAAAASAFRRHGYAGVSIDDIGGEIGVVGPALYRYFDNKAEILVAAITRLSEWRALETLRTLEQEPRSEKVIDGLVDGYVGLAAQFPDLVALSLTERLFLPQDARERLQRTQSEHLAEWQRWLVAARPELDAQRAAVLVNVARTVIDDCVRNRRLQTNESFEQELRTVVRATLGIAP</sequence>
<dbReference type="PANTHER" id="PTHR30055">
    <property type="entry name" value="HTH-TYPE TRANSCRIPTIONAL REGULATOR RUTR"/>
    <property type="match status" value="1"/>
</dbReference>
<comment type="caution">
    <text evidence="5">The sequence shown here is derived from an EMBL/GenBank/DDBJ whole genome shotgun (WGS) entry which is preliminary data.</text>
</comment>
<dbReference type="Proteomes" id="UP001597182">
    <property type="component" value="Unassembled WGS sequence"/>
</dbReference>
<reference evidence="6" key="1">
    <citation type="journal article" date="2019" name="Int. J. Syst. Evol. Microbiol.">
        <title>The Global Catalogue of Microorganisms (GCM) 10K type strain sequencing project: providing services to taxonomists for standard genome sequencing and annotation.</title>
        <authorList>
            <consortium name="The Broad Institute Genomics Platform"/>
            <consortium name="The Broad Institute Genome Sequencing Center for Infectious Disease"/>
            <person name="Wu L."/>
            <person name="Ma J."/>
        </authorList>
    </citation>
    <scope>NUCLEOTIDE SEQUENCE [LARGE SCALE GENOMIC DNA]</scope>
    <source>
        <strain evidence="6">CCUG 49018</strain>
    </source>
</reference>
<dbReference type="RefSeq" id="WP_346092583.1">
    <property type="nucleotide sequence ID" value="NZ_BAABKS010000056.1"/>
</dbReference>
<organism evidence="5 6">
    <name type="scientific">Pseudonocardia benzenivorans</name>
    <dbReference type="NCBI Taxonomy" id="228005"/>
    <lineage>
        <taxon>Bacteria</taxon>
        <taxon>Bacillati</taxon>
        <taxon>Actinomycetota</taxon>
        <taxon>Actinomycetes</taxon>
        <taxon>Pseudonocardiales</taxon>
        <taxon>Pseudonocardiaceae</taxon>
        <taxon>Pseudonocardia</taxon>
    </lineage>
</organism>
<dbReference type="InterPro" id="IPR009057">
    <property type="entry name" value="Homeodomain-like_sf"/>
</dbReference>
<dbReference type="Gene3D" id="1.10.357.10">
    <property type="entry name" value="Tetracycline Repressor, domain 2"/>
    <property type="match status" value="2"/>
</dbReference>
<evidence type="ECO:0000313" key="6">
    <source>
        <dbReference type="Proteomes" id="UP001597182"/>
    </source>
</evidence>
<feature type="DNA-binding region" description="H-T-H motif" evidence="2">
    <location>
        <begin position="282"/>
        <end position="301"/>
    </location>
</feature>
<name>A0ABW3VTY9_9PSEU</name>
<dbReference type="SUPFAM" id="SSF46689">
    <property type="entry name" value="Homeodomain-like"/>
    <property type="match status" value="2"/>
</dbReference>
<feature type="DNA-binding region" description="H-T-H motif" evidence="2">
    <location>
        <begin position="83"/>
        <end position="102"/>
    </location>
</feature>
<dbReference type="Pfam" id="PF00440">
    <property type="entry name" value="TetR_N"/>
    <property type="match status" value="2"/>
</dbReference>
<dbReference type="PRINTS" id="PR00455">
    <property type="entry name" value="HTHTETR"/>
</dbReference>
<evidence type="ECO:0000313" key="5">
    <source>
        <dbReference type="EMBL" id="MFD1237794.1"/>
    </source>
</evidence>
<feature type="domain" description="HTH tetR-type" evidence="4">
    <location>
        <begin position="259"/>
        <end position="319"/>
    </location>
</feature>
<feature type="compositionally biased region" description="Basic and acidic residues" evidence="3">
    <location>
        <begin position="54"/>
        <end position="63"/>
    </location>
</feature>
<evidence type="ECO:0000256" key="3">
    <source>
        <dbReference type="SAM" id="MobiDB-lite"/>
    </source>
</evidence>
<evidence type="ECO:0000259" key="4">
    <source>
        <dbReference type="PROSITE" id="PS50977"/>
    </source>
</evidence>